<gene>
    <name evidence="3" type="ORF">SYNPS1DRAFT_25468</name>
</gene>
<dbReference type="EMBL" id="KZ991791">
    <property type="protein sequence ID" value="RKP22691.1"/>
    <property type="molecule type" value="Genomic_DNA"/>
</dbReference>
<protein>
    <submittedName>
        <fullName evidence="3">Uncharacterized protein</fullName>
    </submittedName>
</protein>
<dbReference type="Proteomes" id="UP000278143">
    <property type="component" value="Unassembled WGS sequence"/>
</dbReference>
<organism evidence="3 4">
    <name type="scientific">Syncephalis pseudoplumigaleata</name>
    <dbReference type="NCBI Taxonomy" id="1712513"/>
    <lineage>
        <taxon>Eukaryota</taxon>
        <taxon>Fungi</taxon>
        <taxon>Fungi incertae sedis</taxon>
        <taxon>Zoopagomycota</taxon>
        <taxon>Zoopagomycotina</taxon>
        <taxon>Zoopagomycetes</taxon>
        <taxon>Zoopagales</taxon>
        <taxon>Piptocephalidaceae</taxon>
        <taxon>Syncephalis</taxon>
    </lineage>
</organism>
<feature type="compositionally biased region" description="Basic and acidic residues" evidence="1">
    <location>
        <begin position="350"/>
        <end position="370"/>
    </location>
</feature>
<dbReference type="AlphaFoldDB" id="A0A4P9YU30"/>
<accession>A0A4P9YU30</accession>
<evidence type="ECO:0000313" key="4">
    <source>
        <dbReference type="Proteomes" id="UP000278143"/>
    </source>
</evidence>
<keyword evidence="2" id="KW-0732">Signal</keyword>
<sequence length="370" mass="41636">MISRIVIAALLLNMAVAQMGVSAMPAPNEPVVADYGHKDYGYDHKEHGYDKDHKDHGYGKDKDYGHDEYNKYGDGYGKLLRRDDSYVQKEHGYDKDHKEHGYDKDHKDHGYGKDKDYGHDEYNKYGDGYGKLLRRDDSYGYKEHNSWHGEVFDNGYGYNGNSHGGHWDGRKVSQGTVFHDGAGKSWSKVSDLKRRDGYSHPNSWEAGVTADGYGNGANWQGGYWNGREVQQGTAFVHGHGKSWNDVHDLKRRNVGNTWEAGVAADGHGNGANWQGGYWNGREVQQGTAFVHGHGKSWNDVHDLKRRNGGNTWEAGVAADGHGNGANWQGGYWNGREVQQGTAFTHGHGKSWNDVHDHHKKSDYDHHDDKK</sequence>
<name>A0A4P9YU30_9FUNG</name>
<feature type="signal peptide" evidence="2">
    <location>
        <begin position="1"/>
        <end position="17"/>
    </location>
</feature>
<reference evidence="4" key="1">
    <citation type="journal article" date="2018" name="Nat. Microbiol.">
        <title>Leveraging single-cell genomics to expand the fungal tree of life.</title>
        <authorList>
            <person name="Ahrendt S.R."/>
            <person name="Quandt C.A."/>
            <person name="Ciobanu D."/>
            <person name="Clum A."/>
            <person name="Salamov A."/>
            <person name="Andreopoulos B."/>
            <person name="Cheng J.F."/>
            <person name="Woyke T."/>
            <person name="Pelin A."/>
            <person name="Henrissat B."/>
            <person name="Reynolds N.K."/>
            <person name="Benny G.L."/>
            <person name="Smith M.E."/>
            <person name="James T.Y."/>
            <person name="Grigoriev I.V."/>
        </authorList>
    </citation>
    <scope>NUCLEOTIDE SEQUENCE [LARGE SCALE GENOMIC DNA]</scope>
    <source>
        <strain evidence="4">Benny S71-1</strain>
    </source>
</reference>
<feature type="non-terminal residue" evidence="3">
    <location>
        <position position="370"/>
    </location>
</feature>
<evidence type="ECO:0000256" key="2">
    <source>
        <dbReference type="SAM" id="SignalP"/>
    </source>
</evidence>
<keyword evidence="4" id="KW-1185">Reference proteome</keyword>
<dbReference type="OrthoDB" id="5670314at2759"/>
<feature type="region of interest" description="Disordered" evidence="1">
    <location>
        <begin position="91"/>
        <end position="115"/>
    </location>
</feature>
<feature type="chain" id="PRO_5020969385" evidence="2">
    <location>
        <begin position="18"/>
        <end position="370"/>
    </location>
</feature>
<evidence type="ECO:0000256" key="1">
    <source>
        <dbReference type="SAM" id="MobiDB-lite"/>
    </source>
</evidence>
<proteinExistence type="predicted"/>
<feature type="region of interest" description="Disordered" evidence="1">
    <location>
        <begin position="343"/>
        <end position="370"/>
    </location>
</feature>
<evidence type="ECO:0000313" key="3">
    <source>
        <dbReference type="EMBL" id="RKP22691.1"/>
    </source>
</evidence>